<feature type="domain" description="Ras guanine nucleotide exchange factor glfB-like C-terminal" evidence="3">
    <location>
        <begin position="291"/>
        <end position="464"/>
    </location>
</feature>
<evidence type="ECO:0000256" key="1">
    <source>
        <dbReference type="ARBA" id="ARBA00022737"/>
    </source>
</evidence>
<dbReference type="PANTHER" id="PTHR43215:SF14">
    <property type="entry name" value="RADIAL SPOKE HEAD 1 HOMOLOG"/>
    <property type="match status" value="1"/>
</dbReference>
<dbReference type="InterPro" id="IPR003409">
    <property type="entry name" value="MORN"/>
</dbReference>
<organism evidence="4 5">
    <name type="scientific">Planoprotostelium fungivorum</name>
    <dbReference type="NCBI Taxonomy" id="1890364"/>
    <lineage>
        <taxon>Eukaryota</taxon>
        <taxon>Amoebozoa</taxon>
        <taxon>Evosea</taxon>
        <taxon>Variosea</taxon>
        <taxon>Cavosteliida</taxon>
        <taxon>Cavosteliaceae</taxon>
        <taxon>Planoprotostelium</taxon>
    </lineage>
</organism>
<feature type="region of interest" description="Disordered" evidence="2">
    <location>
        <begin position="504"/>
        <end position="523"/>
    </location>
</feature>
<protein>
    <recommendedName>
        <fullName evidence="3">Ras guanine nucleotide exchange factor glfB-like C-terminal domain-containing protein</fullName>
    </recommendedName>
</protein>
<feature type="region of interest" description="Disordered" evidence="2">
    <location>
        <begin position="176"/>
        <end position="197"/>
    </location>
</feature>
<dbReference type="Proteomes" id="UP000241769">
    <property type="component" value="Unassembled WGS sequence"/>
</dbReference>
<evidence type="ECO:0000259" key="3">
    <source>
        <dbReference type="Pfam" id="PF24929"/>
    </source>
</evidence>
<dbReference type="SUPFAM" id="SSF82185">
    <property type="entry name" value="Histone H3 K4-specific methyltransferase SET7/9 N-terminal domain"/>
    <property type="match status" value="2"/>
</dbReference>
<dbReference type="SMART" id="SM00698">
    <property type="entry name" value="MORN"/>
    <property type="match status" value="7"/>
</dbReference>
<dbReference type="InParanoid" id="A0A2P6NXC2"/>
<proteinExistence type="predicted"/>
<dbReference type="EMBL" id="MDYQ01000009">
    <property type="protein sequence ID" value="PRP88586.1"/>
    <property type="molecule type" value="Genomic_DNA"/>
</dbReference>
<dbReference type="PANTHER" id="PTHR43215">
    <property type="entry name" value="RADIAL SPOKE HEAD 1 HOMOLOG"/>
    <property type="match status" value="1"/>
</dbReference>
<evidence type="ECO:0000313" key="4">
    <source>
        <dbReference type="EMBL" id="PRP88586.1"/>
    </source>
</evidence>
<dbReference type="Gene3D" id="2.20.110.10">
    <property type="entry name" value="Histone H3 K4-specific methyltransferase SET7/9 N-terminal domain"/>
    <property type="match status" value="3"/>
</dbReference>
<sequence>MNPRRGEEMCDKSFPNSSNIWTLSTVSKVSYTFVDGDLSTLGQLLYNCYASRQLTPSWPSKKIEEGNMDDKSREKIRNLAGRPFRSLPVAEDLPRLLKHIRVLQLLPPSPAPEREGDQANRPVVQYEHQGAYTLLDSLYHLLVVISGLLDGPAQADLIRRTFDRHFRIPASEAPVSRVRSPSSLPDPVQKEMSTHLSDIPDPKLQEGLLFLPSAYQGNTTKEKATFLFLLEKPTTQVLLTISDGPLKIEHVKQIEGITADCTIRCHATVLTAIISGSMQAGMAVKGKMMTLDNPAKLLIFAKMFQFDRKQFDNFKTARALQQAKERQITRSAGEDTVNVGMNLKVYLSEVLKEESKVVWLLKLCNSATMSPAIIELKFALGIQFMTKDVPNSWKFDILFHENTVEVTTGKTEEELKGEWVLSMKYNPGTEEKVKQIDFESIQLQVTDIIYAESTPPEKRAEIEAKLSKYREGSLIPSNYPAMPYGSATTSQNATVLDNPNGARYVGDTDSQGRPHGHGVYNTKDGEKYEGDFFQGEWEGRGVWTLRDGTRYMGQFQYGIPNGQCVKISANGDLYHGSFEDGEFHGEGFWSGSDGSTYSGQFKQGKKEGRGVFSSEKNQYDGGWHDDRFHGRGTYMLASGDIYEGEFRGGKYNGQGKFTNGSTGEVTEDVFVDGVARGAEPVQLNPEGKNNLKEKFERWKEDNLKRVEARKRILAQLEQERMHWKEEIIIPLKHESLSLGLLSLVRRKTFDETWTHFQLDDQSPCGKKNDESSATTTSDVNALVGDEIRND</sequence>
<feature type="compositionally biased region" description="Basic and acidic residues" evidence="2">
    <location>
        <begin position="188"/>
        <end position="197"/>
    </location>
</feature>
<accession>A0A2P6NXC2</accession>
<evidence type="ECO:0000313" key="5">
    <source>
        <dbReference type="Proteomes" id="UP000241769"/>
    </source>
</evidence>
<keyword evidence="1" id="KW-0677">Repeat</keyword>
<feature type="region of interest" description="Disordered" evidence="2">
    <location>
        <begin position="759"/>
        <end position="790"/>
    </location>
</feature>
<dbReference type="AlphaFoldDB" id="A0A2P6NXC2"/>
<dbReference type="Pfam" id="PF02493">
    <property type="entry name" value="MORN"/>
    <property type="match status" value="7"/>
</dbReference>
<reference evidence="4 5" key="1">
    <citation type="journal article" date="2018" name="Genome Biol. Evol.">
        <title>Multiple Roots of Fruiting Body Formation in Amoebozoa.</title>
        <authorList>
            <person name="Hillmann F."/>
            <person name="Forbes G."/>
            <person name="Novohradska S."/>
            <person name="Ferling I."/>
            <person name="Riege K."/>
            <person name="Groth M."/>
            <person name="Westermann M."/>
            <person name="Marz M."/>
            <person name="Spaller T."/>
            <person name="Winckler T."/>
            <person name="Schaap P."/>
            <person name="Glockner G."/>
        </authorList>
    </citation>
    <scope>NUCLEOTIDE SEQUENCE [LARGE SCALE GENOMIC DNA]</scope>
    <source>
        <strain evidence="4 5">Jena</strain>
    </source>
</reference>
<gene>
    <name evidence="4" type="ORF">PROFUN_02997</name>
</gene>
<dbReference type="Pfam" id="PF24929">
    <property type="entry name" value="GlfB_C"/>
    <property type="match status" value="1"/>
</dbReference>
<evidence type="ECO:0000256" key="2">
    <source>
        <dbReference type="SAM" id="MobiDB-lite"/>
    </source>
</evidence>
<name>A0A2P6NXC2_9EUKA</name>
<dbReference type="OrthoDB" id="437960at2759"/>
<comment type="caution">
    <text evidence="4">The sequence shown here is derived from an EMBL/GenBank/DDBJ whole genome shotgun (WGS) entry which is preliminary data.</text>
</comment>
<dbReference type="InterPro" id="IPR056651">
    <property type="entry name" value="GlfB-like_C"/>
</dbReference>
<keyword evidence="5" id="KW-1185">Reference proteome</keyword>